<feature type="transmembrane region" description="Helical" evidence="6">
    <location>
        <begin position="61"/>
        <end position="79"/>
    </location>
</feature>
<keyword evidence="5 6" id="KW-0472">Membrane</keyword>
<comment type="caution">
    <text evidence="8">The sequence shown here is derived from an EMBL/GenBank/DDBJ whole genome shotgun (WGS) entry which is preliminary data.</text>
</comment>
<dbReference type="EMBL" id="RAHJ01000018">
    <property type="protein sequence ID" value="RJX67604.1"/>
    <property type="molecule type" value="Genomic_DNA"/>
</dbReference>
<dbReference type="Pfam" id="PF01545">
    <property type="entry name" value="Cation_efflux"/>
    <property type="match status" value="1"/>
</dbReference>
<dbReference type="Proteomes" id="UP000284322">
    <property type="component" value="Unassembled WGS sequence"/>
</dbReference>
<reference evidence="8 9" key="1">
    <citation type="submission" date="2018-09" db="EMBL/GenBank/DDBJ databases">
        <title>Altererythrobacter sp.Ery1 and Ery12, the genome sequencing of novel strains in genus Alterythrobacter.</title>
        <authorList>
            <person name="Cheng H."/>
            <person name="Wu Y.-H."/>
            <person name="Fang C."/>
            <person name="Xu X.-W."/>
        </authorList>
    </citation>
    <scope>NUCLEOTIDE SEQUENCE [LARGE SCALE GENOMIC DNA]</scope>
    <source>
        <strain evidence="8 9">Ery12</strain>
    </source>
</reference>
<organism evidence="8 9">
    <name type="scientific">Tsuneonella suprasediminis</name>
    <dbReference type="NCBI Taxonomy" id="2306996"/>
    <lineage>
        <taxon>Bacteria</taxon>
        <taxon>Pseudomonadati</taxon>
        <taxon>Pseudomonadota</taxon>
        <taxon>Alphaproteobacteria</taxon>
        <taxon>Sphingomonadales</taxon>
        <taxon>Erythrobacteraceae</taxon>
        <taxon>Tsuneonella</taxon>
    </lineage>
</organism>
<feature type="transmembrane region" description="Helical" evidence="6">
    <location>
        <begin position="154"/>
        <end position="171"/>
    </location>
</feature>
<keyword evidence="9" id="KW-1185">Reference proteome</keyword>
<dbReference type="InterPro" id="IPR050681">
    <property type="entry name" value="CDF/SLC30A"/>
</dbReference>
<keyword evidence="3" id="KW-0813">Transport</keyword>
<dbReference type="GO" id="GO:0005385">
    <property type="term" value="F:zinc ion transmembrane transporter activity"/>
    <property type="evidence" value="ECO:0007669"/>
    <property type="project" value="TreeGrafter"/>
</dbReference>
<feature type="transmembrane region" description="Helical" evidence="6">
    <location>
        <begin position="23"/>
        <end position="45"/>
    </location>
</feature>
<evidence type="ECO:0000256" key="5">
    <source>
        <dbReference type="ARBA" id="ARBA00023136"/>
    </source>
</evidence>
<evidence type="ECO:0000256" key="1">
    <source>
        <dbReference type="ARBA" id="ARBA00004141"/>
    </source>
</evidence>
<evidence type="ECO:0000256" key="4">
    <source>
        <dbReference type="ARBA" id="ARBA00022989"/>
    </source>
</evidence>
<gene>
    <name evidence="8" type="ORF">D6858_06230</name>
</gene>
<evidence type="ECO:0000259" key="7">
    <source>
        <dbReference type="Pfam" id="PF01545"/>
    </source>
</evidence>
<keyword evidence="3" id="KW-0406">Ion transport</keyword>
<dbReference type="InterPro" id="IPR058533">
    <property type="entry name" value="Cation_efflux_TM"/>
</dbReference>
<feature type="transmembrane region" description="Helical" evidence="6">
    <location>
        <begin position="86"/>
        <end position="105"/>
    </location>
</feature>
<dbReference type="AlphaFoldDB" id="A0A419R110"/>
<keyword evidence="3" id="KW-0862">Zinc</keyword>
<keyword evidence="3" id="KW-0864">Zinc transport</keyword>
<keyword evidence="4 6" id="KW-1133">Transmembrane helix</keyword>
<comment type="subcellular location">
    <subcellularLocation>
        <location evidence="1">Membrane</location>
        <topology evidence="1">Multi-pass membrane protein</topology>
    </subcellularLocation>
</comment>
<feature type="domain" description="Cation efflux protein transmembrane" evidence="7">
    <location>
        <begin position="24"/>
        <end position="199"/>
    </location>
</feature>
<dbReference type="GO" id="GO:0005886">
    <property type="term" value="C:plasma membrane"/>
    <property type="evidence" value="ECO:0007669"/>
    <property type="project" value="TreeGrafter"/>
</dbReference>
<dbReference type="PANTHER" id="PTHR11562:SF17">
    <property type="entry name" value="RE54080P-RELATED"/>
    <property type="match status" value="1"/>
</dbReference>
<accession>A0A419R110</accession>
<proteinExistence type="predicted"/>
<evidence type="ECO:0000256" key="3">
    <source>
        <dbReference type="ARBA" id="ARBA00022906"/>
    </source>
</evidence>
<dbReference type="RefSeq" id="WP_039388625.1">
    <property type="nucleotide sequence ID" value="NZ_RAHJ01000018.1"/>
</dbReference>
<dbReference type="Gene3D" id="1.20.1510.10">
    <property type="entry name" value="Cation efflux protein transmembrane domain"/>
    <property type="match status" value="1"/>
</dbReference>
<dbReference type="InterPro" id="IPR027469">
    <property type="entry name" value="Cation_efflux_TMD_sf"/>
</dbReference>
<evidence type="ECO:0000256" key="6">
    <source>
        <dbReference type="SAM" id="Phobius"/>
    </source>
</evidence>
<dbReference type="PANTHER" id="PTHR11562">
    <property type="entry name" value="CATION EFFLUX PROTEIN/ ZINC TRANSPORTER"/>
    <property type="match status" value="1"/>
</dbReference>
<dbReference type="SUPFAM" id="SSF161111">
    <property type="entry name" value="Cation efflux protein transmembrane domain-like"/>
    <property type="match status" value="1"/>
</dbReference>
<protein>
    <submittedName>
        <fullName evidence="8">Cation transporter</fullName>
    </submittedName>
</protein>
<feature type="transmembrane region" description="Helical" evidence="6">
    <location>
        <begin position="117"/>
        <end position="134"/>
    </location>
</feature>
<sequence>MAKNCCDAADVGDAHNDPQWRRILWVALALNAIMFAVEIVAGIAADSRALQADALDFLGDSANYAISLGVAGMAIAWRARAALAKAATMLAFGVWVLGSAIWGFFVEASPEPGTMGAIGSLALAVNLAVAAMLFRYRSGDANMRSVWICSRNDAIGNIAVLAAAIGVFGTGRAWPDLVVASIMAGLAVWGSAEVFKQARGELRST</sequence>
<dbReference type="OrthoDB" id="9799649at2"/>
<evidence type="ECO:0000313" key="8">
    <source>
        <dbReference type="EMBL" id="RJX67604.1"/>
    </source>
</evidence>
<keyword evidence="2 6" id="KW-0812">Transmembrane</keyword>
<name>A0A419R110_9SPHN</name>
<evidence type="ECO:0000313" key="9">
    <source>
        <dbReference type="Proteomes" id="UP000284322"/>
    </source>
</evidence>
<feature type="transmembrane region" description="Helical" evidence="6">
    <location>
        <begin position="177"/>
        <end position="195"/>
    </location>
</feature>
<evidence type="ECO:0000256" key="2">
    <source>
        <dbReference type="ARBA" id="ARBA00022692"/>
    </source>
</evidence>